<dbReference type="RefSeq" id="XP_018067814.1">
    <property type="nucleotide sequence ID" value="XM_018213298.1"/>
</dbReference>
<feature type="compositionally biased region" description="Low complexity" evidence="1">
    <location>
        <begin position="134"/>
        <end position="149"/>
    </location>
</feature>
<keyword evidence="2" id="KW-0732">Signal</keyword>
<evidence type="ECO:0000313" key="3">
    <source>
        <dbReference type="EMBL" id="KUJ13459.1"/>
    </source>
</evidence>
<feature type="compositionally biased region" description="Polar residues" evidence="1">
    <location>
        <begin position="122"/>
        <end position="133"/>
    </location>
</feature>
<sequence>MQPLHTFTFALLLPTLIVGLKLARHLDNPLSPRSIVYLCGPNPVDCGGGYCCDMYEVCAPLPSGLYQCLTPGLTVTNDDGSTITMTAEDPHSENVWWSSLAAEESSWGETVSYDSYAELTTAGESSPTGGSNLTSSSPTVTSFPPTATSTAPIIVPASTTLKSSGSRKIASWRARSLARLTNVWHWNFGKDVAQQKAAEKDFDVEQETSSHSS</sequence>
<dbReference type="AlphaFoldDB" id="A0A194X0H6"/>
<evidence type="ECO:0000256" key="2">
    <source>
        <dbReference type="SAM" id="SignalP"/>
    </source>
</evidence>
<feature type="region of interest" description="Disordered" evidence="1">
    <location>
        <begin position="121"/>
        <end position="149"/>
    </location>
</feature>
<feature type="chain" id="PRO_5008267758" evidence="2">
    <location>
        <begin position="20"/>
        <end position="213"/>
    </location>
</feature>
<dbReference type="KEGG" id="psco:LY89DRAFT_672672"/>
<organism evidence="3 4">
    <name type="scientific">Mollisia scopiformis</name>
    <name type="common">Conifer needle endophyte fungus</name>
    <name type="synonym">Phialocephala scopiformis</name>
    <dbReference type="NCBI Taxonomy" id="149040"/>
    <lineage>
        <taxon>Eukaryota</taxon>
        <taxon>Fungi</taxon>
        <taxon>Dikarya</taxon>
        <taxon>Ascomycota</taxon>
        <taxon>Pezizomycotina</taxon>
        <taxon>Leotiomycetes</taxon>
        <taxon>Helotiales</taxon>
        <taxon>Mollisiaceae</taxon>
        <taxon>Mollisia</taxon>
    </lineage>
</organism>
<dbReference type="Proteomes" id="UP000070700">
    <property type="component" value="Unassembled WGS sequence"/>
</dbReference>
<keyword evidence="4" id="KW-1185">Reference proteome</keyword>
<proteinExistence type="predicted"/>
<dbReference type="OrthoDB" id="10645521at2759"/>
<accession>A0A194X0H6</accession>
<name>A0A194X0H6_MOLSC</name>
<evidence type="ECO:0000256" key="1">
    <source>
        <dbReference type="SAM" id="MobiDB-lite"/>
    </source>
</evidence>
<reference evidence="3 4" key="1">
    <citation type="submission" date="2015-10" db="EMBL/GenBank/DDBJ databases">
        <title>Full genome of DAOMC 229536 Phialocephala scopiformis, a fungal endophyte of spruce producing the potent anti-insectan compound rugulosin.</title>
        <authorList>
            <consortium name="DOE Joint Genome Institute"/>
            <person name="Walker A.K."/>
            <person name="Frasz S.L."/>
            <person name="Seifert K.A."/>
            <person name="Miller J.D."/>
            <person name="Mondo S.J."/>
            <person name="Labutti K."/>
            <person name="Lipzen A."/>
            <person name="Dockter R."/>
            <person name="Kennedy M."/>
            <person name="Grigoriev I.V."/>
            <person name="Spatafora J.W."/>
        </authorList>
    </citation>
    <scope>NUCLEOTIDE SEQUENCE [LARGE SCALE GENOMIC DNA]</scope>
    <source>
        <strain evidence="3 4">CBS 120377</strain>
    </source>
</reference>
<dbReference type="EMBL" id="KQ947422">
    <property type="protein sequence ID" value="KUJ13459.1"/>
    <property type="molecule type" value="Genomic_DNA"/>
</dbReference>
<protein>
    <submittedName>
        <fullName evidence="3">Uncharacterized protein</fullName>
    </submittedName>
</protein>
<feature type="signal peptide" evidence="2">
    <location>
        <begin position="1"/>
        <end position="19"/>
    </location>
</feature>
<dbReference type="InParanoid" id="A0A194X0H6"/>
<dbReference type="GeneID" id="28823024"/>
<evidence type="ECO:0000313" key="4">
    <source>
        <dbReference type="Proteomes" id="UP000070700"/>
    </source>
</evidence>
<gene>
    <name evidence="3" type="ORF">LY89DRAFT_672672</name>
</gene>